<keyword evidence="2" id="KW-1185">Reference proteome</keyword>
<protein>
    <submittedName>
        <fullName evidence="1">Uncharacterized protein</fullName>
    </submittedName>
</protein>
<comment type="caution">
    <text evidence="1">The sequence shown here is derived from an EMBL/GenBank/DDBJ whole genome shotgun (WGS) entry which is preliminary data.</text>
</comment>
<sequence>MRDGTKLYRAKVSDSERSVGALFAQDSYSERSECASFAQGCRMTETKFRSMRK</sequence>
<name>A0A166W9N5_9GAMM</name>
<accession>A0A166W9N5</accession>
<organism evidence="1 2">
    <name type="scientific">Pseudoalteromonas luteoviolacea DSM 6061</name>
    <dbReference type="NCBI Taxonomy" id="1365250"/>
    <lineage>
        <taxon>Bacteria</taxon>
        <taxon>Pseudomonadati</taxon>
        <taxon>Pseudomonadota</taxon>
        <taxon>Gammaproteobacteria</taxon>
        <taxon>Alteromonadales</taxon>
        <taxon>Pseudoalteromonadaceae</taxon>
        <taxon>Pseudoalteromonas</taxon>
    </lineage>
</organism>
<evidence type="ECO:0000313" key="2">
    <source>
        <dbReference type="Proteomes" id="UP000076643"/>
    </source>
</evidence>
<proteinExistence type="predicted"/>
<dbReference type="Proteomes" id="UP000076643">
    <property type="component" value="Unassembled WGS sequence"/>
</dbReference>
<dbReference type="PATRIC" id="fig|1365250.3.peg.3089"/>
<reference evidence="1 2" key="1">
    <citation type="submission" date="2013-07" db="EMBL/GenBank/DDBJ databases">
        <title>Comparative Genomic and Metabolomic Analysis of Twelve Strains of Pseudoalteromonas luteoviolacea.</title>
        <authorList>
            <person name="Vynne N.G."/>
            <person name="Mansson M."/>
            <person name="Gram L."/>
        </authorList>
    </citation>
    <scope>NUCLEOTIDE SEQUENCE [LARGE SCALE GENOMIC DNA]</scope>
    <source>
        <strain evidence="1 2">DSM 6061</strain>
    </source>
</reference>
<dbReference type="EMBL" id="AUYB01000108">
    <property type="protein sequence ID" value="KZN36347.1"/>
    <property type="molecule type" value="Genomic_DNA"/>
</dbReference>
<dbReference type="AlphaFoldDB" id="A0A166W9N5"/>
<evidence type="ECO:0000313" key="1">
    <source>
        <dbReference type="EMBL" id="KZN36347.1"/>
    </source>
</evidence>
<gene>
    <name evidence="1" type="ORF">N475_17425</name>
</gene>